<sequence>MFFFFFFFFFLRKRRQSLVYQLQHLCNWPQTTHIEHCPSLSSAKCMVEPYDAFSAHRDGKGRIRVRFTQPGK</sequence>
<evidence type="ECO:0008006" key="3">
    <source>
        <dbReference type="Google" id="ProtNLM"/>
    </source>
</evidence>
<keyword evidence="1" id="KW-0732">Signal</keyword>
<accession>A0A0K8RM15</accession>
<feature type="signal peptide" evidence="1">
    <location>
        <begin position="1"/>
        <end position="17"/>
    </location>
</feature>
<dbReference type="AlphaFoldDB" id="A0A0K8RM15"/>
<feature type="chain" id="PRO_5005518292" description="Secreted protein" evidence="1">
    <location>
        <begin position="18"/>
        <end position="72"/>
    </location>
</feature>
<dbReference type="EMBL" id="GADI01001671">
    <property type="protein sequence ID" value="JAA72137.1"/>
    <property type="molecule type" value="mRNA"/>
</dbReference>
<name>A0A0K8RM15_IXORI</name>
<organism evidence="2">
    <name type="scientific">Ixodes ricinus</name>
    <name type="common">Common tick</name>
    <name type="synonym">Acarus ricinus</name>
    <dbReference type="NCBI Taxonomy" id="34613"/>
    <lineage>
        <taxon>Eukaryota</taxon>
        <taxon>Metazoa</taxon>
        <taxon>Ecdysozoa</taxon>
        <taxon>Arthropoda</taxon>
        <taxon>Chelicerata</taxon>
        <taxon>Arachnida</taxon>
        <taxon>Acari</taxon>
        <taxon>Parasitiformes</taxon>
        <taxon>Ixodida</taxon>
        <taxon>Ixodoidea</taxon>
        <taxon>Ixodidae</taxon>
        <taxon>Ixodinae</taxon>
        <taxon>Ixodes</taxon>
    </lineage>
</organism>
<reference evidence="2" key="1">
    <citation type="submission" date="2012-12" db="EMBL/GenBank/DDBJ databases">
        <title>Identification and characterization of a phenylalanine ammonia-lyase gene family in Isatis indigotica Fort.</title>
        <authorList>
            <person name="Liu Q."/>
            <person name="Chen J."/>
            <person name="Zhou X."/>
            <person name="Di P."/>
            <person name="Xiao Y."/>
            <person name="Xuan H."/>
            <person name="Zhang L."/>
            <person name="Chen W."/>
        </authorList>
    </citation>
    <scope>NUCLEOTIDE SEQUENCE</scope>
    <source>
        <tissue evidence="2">Salivary gland</tissue>
    </source>
</reference>
<evidence type="ECO:0000313" key="2">
    <source>
        <dbReference type="EMBL" id="JAA72137.1"/>
    </source>
</evidence>
<protein>
    <recommendedName>
        <fullName evidence="3">Secreted protein</fullName>
    </recommendedName>
</protein>
<proteinExistence type="evidence at transcript level"/>
<evidence type="ECO:0000256" key="1">
    <source>
        <dbReference type="SAM" id="SignalP"/>
    </source>
</evidence>